<protein>
    <submittedName>
        <fullName evidence="2">Uncharacterized protein</fullName>
    </submittedName>
</protein>
<keyword evidence="1" id="KW-1133">Transmembrane helix</keyword>
<name>A0A2T0V8N3_9GAMM</name>
<evidence type="ECO:0000313" key="2">
    <source>
        <dbReference type="EMBL" id="PRY66477.1"/>
    </source>
</evidence>
<keyword evidence="1" id="KW-0472">Membrane</keyword>
<keyword evidence="3" id="KW-1185">Reference proteome</keyword>
<organism evidence="2 3">
    <name type="scientific">Vreelandella songnenensis</name>
    <dbReference type="NCBI Taxonomy" id="1176243"/>
    <lineage>
        <taxon>Bacteria</taxon>
        <taxon>Pseudomonadati</taxon>
        <taxon>Pseudomonadota</taxon>
        <taxon>Gammaproteobacteria</taxon>
        <taxon>Oceanospirillales</taxon>
        <taxon>Halomonadaceae</taxon>
        <taxon>Vreelandella</taxon>
    </lineage>
</organism>
<dbReference type="Proteomes" id="UP000237647">
    <property type="component" value="Unassembled WGS sequence"/>
</dbReference>
<sequence>MTIFLIWLIAFVLIAYFADQRWNRGVSRGLDRLLPNVLKSNGENRYLWVAALAVLGATALVRPVEILLVLILLALIGLVVMKLADWASSMNH</sequence>
<accession>A0A2T0V8N3</accession>
<reference evidence="2 3" key="1">
    <citation type="submission" date="2018-03" db="EMBL/GenBank/DDBJ databases">
        <title>Genomic Encyclopedia of Type Strains, Phase III (KMG-III): the genomes of soil and plant-associated and newly described type strains.</title>
        <authorList>
            <person name="Whitman W."/>
        </authorList>
    </citation>
    <scope>NUCLEOTIDE SEQUENCE [LARGE SCALE GENOMIC DNA]</scope>
    <source>
        <strain evidence="2 3">CGMCC 1.12152</strain>
    </source>
</reference>
<dbReference type="EMBL" id="PVTK01000001">
    <property type="protein sequence ID" value="PRY66477.1"/>
    <property type="molecule type" value="Genomic_DNA"/>
</dbReference>
<evidence type="ECO:0000313" key="3">
    <source>
        <dbReference type="Proteomes" id="UP000237647"/>
    </source>
</evidence>
<comment type="caution">
    <text evidence="2">The sequence shown here is derived from an EMBL/GenBank/DDBJ whole genome shotgun (WGS) entry which is preliminary data.</text>
</comment>
<dbReference type="AlphaFoldDB" id="A0A2T0V8N3"/>
<dbReference type="OrthoDB" id="6183864at2"/>
<proteinExistence type="predicted"/>
<feature type="transmembrane region" description="Helical" evidence="1">
    <location>
        <begin position="66"/>
        <end position="84"/>
    </location>
</feature>
<evidence type="ECO:0000256" key="1">
    <source>
        <dbReference type="SAM" id="Phobius"/>
    </source>
</evidence>
<dbReference type="RefSeq" id="WP_106373444.1">
    <property type="nucleotide sequence ID" value="NZ_PVTK01000001.1"/>
</dbReference>
<gene>
    <name evidence="2" type="ORF">B0H98_101468</name>
</gene>
<keyword evidence="1" id="KW-0812">Transmembrane</keyword>